<dbReference type="GeneID" id="92712569"/>
<keyword evidence="4 9" id="KW-0812">Transmembrane</keyword>
<evidence type="ECO:0000256" key="5">
    <source>
        <dbReference type="ARBA" id="ARBA00022750"/>
    </source>
</evidence>
<evidence type="ECO:0000313" key="12">
    <source>
        <dbReference type="Proteomes" id="UP000184192"/>
    </source>
</evidence>
<evidence type="ECO:0000256" key="6">
    <source>
        <dbReference type="ARBA" id="ARBA00022801"/>
    </source>
</evidence>
<dbReference type="NCBIfam" id="NF011369">
    <property type="entry name" value="PRK14788.1"/>
    <property type="match status" value="1"/>
</dbReference>
<dbReference type="Pfam" id="PF01252">
    <property type="entry name" value="Peptidase_A8"/>
    <property type="match status" value="1"/>
</dbReference>
<sequence>MKSTFSKGWLSILIVLAVLIIDQIVKIEVKTNMSYGESIRITDWFYIHFVENNGMAFGMQILPKVIQTILRILFSGVIIWYISILAKADYKRGYIVCVSLILAGAIGNIIDSIFYGVIFSKSTFTEIATFVPVGHGYADWLYGKVVDMLHFPLFEFNWPDWIPFIGGNHFLFFSPVFNIADAAISCGIFILILFYSRSFNNSFHLVKTEFQNLLKKNDSQAH</sequence>
<comment type="subcellular location">
    <subcellularLocation>
        <location evidence="9">Cell membrane</location>
        <topology evidence="9">Multi-pass membrane protein</topology>
    </subcellularLocation>
</comment>
<dbReference type="EMBL" id="FQZN01000014">
    <property type="protein sequence ID" value="SHJ06455.1"/>
    <property type="molecule type" value="Genomic_DNA"/>
</dbReference>
<dbReference type="GO" id="GO:0004190">
    <property type="term" value="F:aspartic-type endopeptidase activity"/>
    <property type="evidence" value="ECO:0007669"/>
    <property type="project" value="UniProtKB-UniRule"/>
</dbReference>
<accession>A0A1M6G8Z7</accession>
<comment type="catalytic activity">
    <reaction evidence="9">
        <text>Release of signal peptides from bacterial membrane prolipoproteins. Hydrolyzes -Xaa-Yaa-Zaa-|-(S,diacylglyceryl)Cys-, in which Xaa is hydrophobic (preferably Leu), and Yaa (Ala or Ser) and Zaa (Gly or Ala) have small, neutral side chains.</text>
        <dbReference type="EC" id="3.4.23.36"/>
    </reaction>
</comment>
<feature type="active site" evidence="9">
    <location>
        <position position="147"/>
    </location>
</feature>
<evidence type="ECO:0000256" key="8">
    <source>
        <dbReference type="ARBA" id="ARBA00023136"/>
    </source>
</evidence>
<feature type="transmembrane region" description="Helical" evidence="9">
    <location>
        <begin position="65"/>
        <end position="86"/>
    </location>
</feature>
<dbReference type="PANTHER" id="PTHR33695">
    <property type="entry name" value="LIPOPROTEIN SIGNAL PEPTIDASE"/>
    <property type="match status" value="1"/>
</dbReference>
<comment type="function">
    <text evidence="9">This protein specifically catalyzes the removal of signal peptides from prolipoproteins.</text>
</comment>
<dbReference type="GO" id="GO:0006508">
    <property type="term" value="P:proteolysis"/>
    <property type="evidence" value="ECO:0007669"/>
    <property type="project" value="UniProtKB-KW"/>
</dbReference>
<evidence type="ECO:0000313" key="11">
    <source>
        <dbReference type="EMBL" id="SHJ06455.1"/>
    </source>
</evidence>
<gene>
    <name evidence="9" type="primary">lspA</name>
    <name evidence="11" type="ORF">SAMN05444350_11468</name>
</gene>
<dbReference type="GO" id="GO:0005886">
    <property type="term" value="C:plasma membrane"/>
    <property type="evidence" value="ECO:0007669"/>
    <property type="project" value="UniProtKB-SubCell"/>
</dbReference>
<keyword evidence="12" id="KW-1185">Reference proteome</keyword>
<dbReference type="UniPathway" id="UPA00665"/>
<protein>
    <recommendedName>
        <fullName evidence="9">Lipoprotein signal peptidase</fullName>
        <ecNumber evidence="9">3.4.23.36</ecNumber>
    </recommendedName>
    <alternativeName>
        <fullName evidence="9">Prolipoprotein signal peptidase</fullName>
    </alternativeName>
    <alternativeName>
        <fullName evidence="9">Signal peptidase II</fullName>
        <shortName evidence="9">SPase II</shortName>
    </alternativeName>
</protein>
<dbReference type="PRINTS" id="PR00781">
    <property type="entry name" value="LIPOSIGPTASE"/>
</dbReference>
<proteinExistence type="inferred from homology"/>
<keyword evidence="7 9" id="KW-1133">Transmembrane helix</keyword>
<keyword evidence="6 9" id="KW-0378">Hydrolase</keyword>
<dbReference type="InterPro" id="IPR001872">
    <property type="entry name" value="Peptidase_A8"/>
</dbReference>
<evidence type="ECO:0000256" key="9">
    <source>
        <dbReference type="HAMAP-Rule" id="MF_00161"/>
    </source>
</evidence>
<dbReference type="Proteomes" id="UP000184192">
    <property type="component" value="Unassembled WGS sequence"/>
</dbReference>
<comment type="caution">
    <text evidence="9">Lacks conserved residue(s) required for the propagation of feature annotation.</text>
</comment>
<dbReference type="RefSeq" id="WP_025832276.1">
    <property type="nucleotide sequence ID" value="NZ_FQZN01000014.1"/>
</dbReference>
<evidence type="ECO:0000256" key="10">
    <source>
        <dbReference type="RuleBase" id="RU004181"/>
    </source>
</evidence>
<dbReference type="eggNOG" id="COG0597">
    <property type="taxonomic scope" value="Bacteria"/>
</dbReference>
<feature type="transmembrane region" description="Helical" evidence="9">
    <location>
        <begin position="93"/>
        <end position="118"/>
    </location>
</feature>
<dbReference type="AlphaFoldDB" id="A0A1M6G8Z7"/>
<comment type="similarity">
    <text evidence="1 9 10">Belongs to the peptidase A8 family.</text>
</comment>
<keyword evidence="5 9" id="KW-0064">Aspartyl protease</keyword>
<keyword evidence="8 9" id="KW-0472">Membrane</keyword>
<feature type="transmembrane region" description="Helical" evidence="9">
    <location>
        <begin position="170"/>
        <end position="195"/>
    </location>
</feature>
<keyword evidence="3 9" id="KW-0645">Protease</keyword>
<comment type="pathway">
    <text evidence="9">Protein modification; lipoprotein biosynthesis (signal peptide cleavage).</text>
</comment>
<evidence type="ECO:0000256" key="4">
    <source>
        <dbReference type="ARBA" id="ARBA00022692"/>
    </source>
</evidence>
<evidence type="ECO:0000256" key="7">
    <source>
        <dbReference type="ARBA" id="ARBA00022989"/>
    </source>
</evidence>
<dbReference type="EC" id="3.4.23.36" evidence="9"/>
<evidence type="ECO:0000256" key="1">
    <source>
        <dbReference type="ARBA" id="ARBA00006139"/>
    </source>
</evidence>
<name>A0A1M6G8Z7_9BACE</name>
<reference evidence="12" key="1">
    <citation type="submission" date="2016-11" db="EMBL/GenBank/DDBJ databases">
        <authorList>
            <person name="Varghese N."/>
            <person name="Submissions S."/>
        </authorList>
    </citation>
    <scope>NUCLEOTIDE SEQUENCE [LARGE SCALE GENOMIC DNA]</scope>
    <source>
        <strain evidence="12">DSM 26884</strain>
    </source>
</reference>
<feature type="active site" evidence="9">
    <location>
        <position position="181"/>
    </location>
</feature>
<organism evidence="11 12">
    <name type="scientific">Bacteroides stercorirosoris</name>
    <dbReference type="NCBI Taxonomy" id="871324"/>
    <lineage>
        <taxon>Bacteria</taxon>
        <taxon>Pseudomonadati</taxon>
        <taxon>Bacteroidota</taxon>
        <taxon>Bacteroidia</taxon>
        <taxon>Bacteroidales</taxon>
        <taxon>Bacteroidaceae</taxon>
        <taxon>Bacteroides</taxon>
    </lineage>
</organism>
<evidence type="ECO:0000256" key="2">
    <source>
        <dbReference type="ARBA" id="ARBA00022475"/>
    </source>
</evidence>
<dbReference type="HAMAP" id="MF_00161">
    <property type="entry name" value="LspA"/>
    <property type="match status" value="1"/>
</dbReference>
<dbReference type="PANTHER" id="PTHR33695:SF1">
    <property type="entry name" value="LIPOPROTEIN SIGNAL PEPTIDASE"/>
    <property type="match status" value="1"/>
</dbReference>
<evidence type="ECO:0000256" key="3">
    <source>
        <dbReference type="ARBA" id="ARBA00022670"/>
    </source>
</evidence>
<keyword evidence="2 9" id="KW-1003">Cell membrane</keyword>